<evidence type="ECO:0000313" key="9">
    <source>
        <dbReference type="Proteomes" id="UP000291236"/>
    </source>
</evidence>
<name>A0A4P2VMA0_FLUSA</name>
<gene>
    <name evidence="8" type="ORF">JCM31447_15870</name>
</gene>
<dbReference type="KEGG" id="sbf:JCM31447_15870"/>
<protein>
    <submittedName>
        <fullName evidence="8">Tail-specific protease</fullName>
    </submittedName>
</protein>
<dbReference type="InterPro" id="IPR001478">
    <property type="entry name" value="PDZ"/>
</dbReference>
<dbReference type="PANTHER" id="PTHR32060">
    <property type="entry name" value="TAIL-SPECIFIC PROTEASE"/>
    <property type="match status" value="1"/>
</dbReference>
<evidence type="ECO:0000256" key="3">
    <source>
        <dbReference type="ARBA" id="ARBA00022801"/>
    </source>
</evidence>
<dbReference type="GO" id="GO:0008236">
    <property type="term" value="F:serine-type peptidase activity"/>
    <property type="evidence" value="ECO:0007669"/>
    <property type="project" value="UniProtKB-KW"/>
</dbReference>
<evidence type="ECO:0000256" key="6">
    <source>
        <dbReference type="SAM" id="MobiDB-lite"/>
    </source>
</evidence>
<dbReference type="GO" id="GO:0006508">
    <property type="term" value="P:proteolysis"/>
    <property type="evidence" value="ECO:0007669"/>
    <property type="project" value="UniProtKB-KW"/>
</dbReference>
<dbReference type="SMART" id="SM00245">
    <property type="entry name" value="TSPc"/>
    <property type="match status" value="1"/>
</dbReference>
<dbReference type="Pfam" id="PF03572">
    <property type="entry name" value="Peptidase_S41"/>
    <property type="match status" value="1"/>
</dbReference>
<evidence type="ECO:0000259" key="7">
    <source>
        <dbReference type="PROSITE" id="PS50106"/>
    </source>
</evidence>
<dbReference type="Pfam" id="PF11818">
    <property type="entry name" value="DUF3340"/>
    <property type="match status" value="1"/>
</dbReference>
<dbReference type="GO" id="GO:0007165">
    <property type="term" value="P:signal transduction"/>
    <property type="evidence" value="ECO:0007669"/>
    <property type="project" value="TreeGrafter"/>
</dbReference>
<dbReference type="Gene3D" id="2.30.42.10">
    <property type="match status" value="1"/>
</dbReference>
<dbReference type="InterPro" id="IPR036034">
    <property type="entry name" value="PDZ_sf"/>
</dbReference>
<dbReference type="SUPFAM" id="SSF50156">
    <property type="entry name" value="PDZ domain-like"/>
    <property type="match status" value="1"/>
</dbReference>
<proteinExistence type="inferred from homology"/>
<dbReference type="CDD" id="cd07560">
    <property type="entry name" value="Peptidase_S41_CPP"/>
    <property type="match status" value="1"/>
</dbReference>
<keyword evidence="4 5" id="KW-0720">Serine protease</keyword>
<sequence>MNSSKRKIFFTISALVAAISLGQFLNIYPLLPSSPPDEISVKDSKKIPKKNIGYLTCSSLSERMKDFLKNHYIYRNVDKDLATRTFDTFFKLLDPGKLYFIQDDIDEFKKQESELFKNIDNIDCRFINGEKGVYERYKKRITEATISSKNILKEKQDFTIDEYIETDRKKIDWAKNSKELMDRWKKTIKFIILNMKDTDDVEKIRKRLIRRYEMIKKDVDSRSGDDINSLFLNAFALSLDPHSSYLTPVDNAQFQFDFSLKLVGIGATLRSIDGYTVIDAIVPGGAAAKDGRIKKNDKITAVDAGDGAGMQDVIEMDLNKVVQLIRGKEGTVVKLAILRKEADGKMNRIIIALKRAVVQLKDNQAKSETLNIENKKIGVINLPNFYIDYKECQDSPLTCRSSSNDMAREIKKLKAQKVDGILIDLRRNGGGDLSETQKIVGLFIKDPVVTQVEDRDKQVRAVESDNKDALYTGPLAVLVSKYSASASEILSGAVQDYGRGLIVGDSRTFGKGTVQTIFDVPGSNGRPSDGAIHVTIAKFFRPSGKSNQEKGILSDIVIPDIIDATDIGENEYDYALPYTTIKPSRDFKPERDLKEYIPKLQKLSSDRIEKSADFKKIIEAINKARNDKNTLVSLKESEKAEQKKTSTKIASNKKESAKEGEKKASEKKEGEKSNAFKKDIDMNQINDEDEDIDILGKVIRKNDVVLKEAVNILLDSSKIIDFNSKQ</sequence>
<dbReference type="SUPFAM" id="SSF52096">
    <property type="entry name" value="ClpP/crotonase"/>
    <property type="match status" value="1"/>
</dbReference>
<dbReference type="InterPro" id="IPR020992">
    <property type="entry name" value="Tail_Prtase_C"/>
</dbReference>
<evidence type="ECO:0000256" key="2">
    <source>
        <dbReference type="ARBA" id="ARBA00022670"/>
    </source>
</evidence>
<dbReference type="InterPro" id="IPR040573">
    <property type="entry name" value="TSP_N"/>
</dbReference>
<accession>A0A4P2VMA0</accession>
<dbReference type="Pfam" id="PF17804">
    <property type="entry name" value="TSP_NTD"/>
    <property type="match status" value="1"/>
</dbReference>
<dbReference type="OrthoDB" id="5287407at2"/>
<feature type="region of interest" description="Disordered" evidence="6">
    <location>
        <begin position="635"/>
        <end position="682"/>
    </location>
</feature>
<evidence type="ECO:0000313" key="8">
    <source>
        <dbReference type="EMBL" id="BBH53144.1"/>
    </source>
</evidence>
<dbReference type="Proteomes" id="UP000291236">
    <property type="component" value="Chromosome"/>
</dbReference>
<reference evidence="8 9" key="1">
    <citation type="submission" date="2018-12" db="EMBL/GenBank/DDBJ databases">
        <title>Rubrispira sanarue gen. nov., sp., nov., a member of the order Silvanigrellales, isolated from a brackish lake in Hamamatsu Japan.</title>
        <authorList>
            <person name="Maejima Y."/>
            <person name="Iino T."/>
            <person name="Muraguchi Y."/>
            <person name="Fukuda K."/>
            <person name="Nojiri H."/>
            <person name="Ohkuma M."/>
            <person name="Moriuchi R."/>
            <person name="Dohra H."/>
            <person name="Kimbara K."/>
            <person name="Shintani M."/>
        </authorList>
    </citation>
    <scope>NUCLEOTIDE SEQUENCE [LARGE SCALE GENOMIC DNA]</scope>
    <source>
        <strain evidence="8 9">RF1110005</strain>
    </source>
</reference>
<dbReference type="Pfam" id="PF00595">
    <property type="entry name" value="PDZ"/>
    <property type="match status" value="1"/>
</dbReference>
<feature type="compositionally biased region" description="Basic and acidic residues" evidence="6">
    <location>
        <begin position="635"/>
        <end position="644"/>
    </location>
</feature>
<keyword evidence="2 5" id="KW-0645">Protease</keyword>
<evidence type="ECO:0000256" key="1">
    <source>
        <dbReference type="ARBA" id="ARBA00009179"/>
    </source>
</evidence>
<comment type="similarity">
    <text evidence="1 5">Belongs to the peptidase S41A family.</text>
</comment>
<dbReference type="PANTHER" id="PTHR32060:SF22">
    <property type="entry name" value="CARBOXYL-TERMINAL-PROCESSING PEPTIDASE 3, CHLOROPLASTIC"/>
    <property type="match status" value="1"/>
</dbReference>
<dbReference type="EMBL" id="AP019368">
    <property type="protein sequence ID" value="BBH53144.1"/>
    <property type="molecule type" value="Genomic_DNA"/>
</dbReference>
<evidence type="ECO:0000256" key="4">
    <source>
        <dbReference type="ARBA" id="ARBA00022825"/>
    </source>
</evidence>
<dbReference type="InterPro" id="IPR029045">
    <property type="entry name" value="ClpP/crotonase-like_dom_sf"/>
</dbReference>
<dbReference type="SMART" id="SM00228">
    <property type="entry name" value="PDZ"/>
    <property type="match status" value="1"/>
</dbReference>
<dbReference type="Gene3D" id="3.90.226.10">
    <property type="entry name" value="2-enoyl-CoA Hydratase, Chain A, domain 1"/>
    <property type="match status" value="1"/>
</dbReference>
<dbReference type="InterPro" id="IPR004447">
    <property type="entry name" value="Peptidase_S41A"/>
</dbReference>
<evidence type="ECO:0000256" key="5">
    <source>
        <dbReference type="RuleBase" id="RU004404"/>
    </source>
</evidence>
<feature type="compositionally biased region" description="Basic and acidic residues" evidence="6">
    <location>
        <begin position="652"/>
        <end position="681"/>
    </location>
</feature>
<dbReference type="InterPro" id="IPR005151">
    <property type="entry name" value="Tail-specific_protease"/>
</dbReference>
<keyword evidence="3 5" id="KW-0378">Hydrolase</keyword>
<dbReference type="NCBIfam" id="TIGR00225">
    <property type="entry name" value="prc"/>
    <property type="match status" value="1"/>
</dbReference>
<dbReference type="CDD" id="cd06782">
    <property type="entry name" value="cpPDZ_CPP-like"/>
    <property type="match status" value="1"/>
</dbReference>
<dbReference type="AlphaFoldDB" id="A0A4P2VMA0"/>
<dbReference type="GO" id="GO:0004175">
    <property type="term" value="F:endopeptidase activity"/>
    <property type="evidence" value="ECO:0007669"/>
    <property type="project" value="TreeGrafter"/>
</dbReference>
<dbReference type="GO" id="GO:0030288">
    <property type="term" value="C:outer membrane-bounded periplasmic space"/>
    <property type="evidence" value="ECO:0007669"/>
    <property type="project" value="TreeGrafter"/>
</dbReference>
<feature type="domain" description="PDZ" evidence="7">
    <location>
        <begin position="265"/>
        <end position="332"/>
    </location>
</feature>
<organism evidence="8 9">
    <name type="scientific">Fluviispira sanaruensis</name>
    <dbReference type="NCBI Taxonomy" id="2493639"/>
    <lineage>
        <taxon>Bacteria</taxon>
        <taxon>Pseudomonadati</taxon>
        <taxon>Bdellovibrionota</taxon>
        <taxon>Oligoflexia</taxon>
        <taxon>Silvanigrellales</taxon>
        <taxon>Silvanigrellaceae</taxon>
        <taxon>Fluviispira</taxon>
    </lineage>
</organism>
<dbReference type="RefSeq" id="WP_130608405.1">
    <property type="nucleotide sequence ID" value="NZ_AP019368.1"/>
</dbReference>
<keyword evidence="9" id="KW-1185">Reference proteome</keyword>
<dbReference type="PROSITE" id="PS50106">
    <property type="entry name" value="PDZ"/>
    <property type="match status" value="1"/>
</dbReference>